<comment type="caution">
    <text evidence="1">The sequence shown here is derived from an EMBL/GenBank/DDBJ whole genome shotgun (WGS) entry which is preliminary data.</text>
</comment>
<dbReference type="AlphaFoldDB" id="A0A117XRN3"/>
<dbReference type="Proteomes" id="UP000065521">
    <property type="component" value="Unassembled WGS sequence"/>
</dbReference>
<dbReference type="EMBL" id="LOTN01000036">
    <property type="protein sequence ID" value="KUZ88818.1"/>
    <property type="molecule type" value="Genomic_DNA"/>
</dbReference>
<organism evidence="1 2">
    <name type="scientific">Burkholderia ubonensis</name>
    <dbReference type="NCBI Taxonomy" id="101571"/>
    <lineage>
        <taxon>Bacteria</taxon>
        <taxon>Pseudomonadati</taxon>
        <taxon>Pseudomonadota</taxon>
        <taxon>Betaproteobacteria</taxon>
        <taxon>Burkholderiales</taxon>
        <taxon>Burkholderiaceae</taxon>
        <taxon>Burkholderia</taxon>
        <taxon>Burkholderia cepacia complex</taxon>
    </lineage>
</organism>
<dbReference type="SUPFAM" id="SSF54637">
    <property type="entry name" value="Thioesterase/thiol ester dehydrase-isomerase"/>
    <property type="match status" value="1"/>
</dbReference>
<accession>A0A117XRN3</accession>
<protein>
    <submittedName>
        <fullName evidence="1">Dehydratase</fullName>
    </submittedName>
</protein>
<dbReference type="Pfam" id="PF19315">
    <property type="entry name" value="MC_hydratase"/>
    <property type="match status" value="1"/>
</dbReference>
<dbReference type="Gene3D" id="3.10.129.10">
    <property type="entry name" value="Hotdog Thioesterase"/>
    <property type="match status" value="1"/>
</dbReference>
<dbReference type="GO" id="GO:0016829">
    <property type="term" value="F:lyase activity"/>
    <property type="evidence" value="ECO:0007669"/>
    <property type="project" value="InterPro"/>
</dbReference>
<proteinExistence type="predicted"/>
<dbReference type="PANTHER" id="PTHR43664">
    <property type="entry name" value="MONOAMINE OXIDASE-RELATED"/>
    <property type="match status" value="1"/>
</dbReference>
<evidence type="ECO:0000313" key="2">
    <source>
        <dbReference type="Proteomes" id="UP000065521"/>
    </source>
</evidence>
<name>A0A117XRN3_9BURK</name>
<dbReference type="InterPro" id="IPR048274">
    <property type="entry name" value="MC_hydratase"/>
</dbReference>
<dbReference type="PANTHER" id="PTHR43664:SF1">
    <property type="entry name" value="BETA-METHYLMALYL-COA DEHYDRATASE"/>
    <property type="match status" value="1"/>
</dbReference>
<dbReference type="InterPro" id="IPR052342">
    <property type="entry name" value="MCH/BMMD"/>
</dbReference>
<dbReference type="InterPro" id="IPR029069">
    <property type="entry name" value="HotDog_dom_sf"/>
</dbReference>
<reference evidence="1 2" key="1">
    <citation type="submission" date="2015-11" db="EMBL/GenBank/DDBJ databases">
        <title>Expanding the genomic diversity of Burkholderia species for the development of highly accurate diagnostics.</title>
        <authorList>
            <person name="Sahl J."/>
            <person name="Keim P."/>
            <person name="Wagner D."/>
        </authorList>
    </citation>
    <scope>NUCLEOTIDE SEQUENCE [LARGE SCALE GENOMIC DNA]</scope>
    <source>
        <strain evidence="1 2">RF32-BP4</strain>
    </source>
</reference>
<dbReference type="RefSeq" id="WP_059634491.1">
    <property type="nucleotide sequence ID" value="NZ_LOTK01000043.1"/>
</dbReference>
<gene>
    <name evidence="1" type="ORF">WI38_18805</name>
</gene>
<sequence length="168" mass="18755">MNTHAGYTRIAANRYREDKGFHYDDFVVGETIEHRPGRTITATDNVWQSLIAMNQHPLHIESEFANRTEFGELLVSSLVTFNIVNGMTVHTISQKGIANLGWDEVRLLAPVFIGDTLYAETEILDKRLSRSRAGQGIVTVRTTGTKQDGAAVITFKRTILIPQRAALT</sequence>
<dbReference type="CDD" id="cd03451">
    <property type="entry name" value="FkbR2"/>
    <property type="match status" value="1"/>
</dbReference>
<evidence type="ECO:0000313" key="1">
    <source>
        <dbReference type="EMBL" id="KUZ88818.1"/>
    </source>
</evidence>